<dbReference type="Gene3D" id="3.40.50.150">
    <property type="entry name" value="Vaccinia Virus protein VP39"/>
    <property type="match status" value="1"/>
</dbReference>
<organism evidence="2 3">
    <name type="scientific">Singulisphaera acidiphila (strain ATCC BAA-1392 / DSM 18658 / VKM B-2454 / MOB10)</name>
    <dbReference type="NCBI Taxonomy" id="886293"/>
    <lineage>
        <taxon>Bacteria</taxon>
        <taxon>Pseudomonadati</taxon>
        <taxon>Planctomycetota</taxon>
        <taxon>Planctomycetia</taxon>
        <taxon>Isosphaerales</taxon>
        <taxon>Isosphaeraceae</taxon>
        <taxon>Singulisphaera</taxon>
    </lineage>
</organism>
<dbReference type="KEGG" id="saci:Sinac_0706"/>
<dbReference type="CDD" id="cd02440">
    <property type="entry name" value="AdoMet_MTases"/>
    <property type="match status" value="1"/>
</dbReference>
<keyword evidence="3" id="KW-1185">Reference proteome</keyword>
<reference evidence="2 3" key="1">
    <citation type="submission" date="2012-02" db="EMBL/GenBank/DDBJ databases">
        <title>Complete sequence of chromosome of Singulisphaera acidiphila DSM 18658.</title>
        <authorList>
            <consortium name="US DOE Joint Genome Institute (JGI-PGF)"/>
            <person name="Lucas S."/>
            <person name="Copeland A."/>
            <person name="Lapidus A."/>
            <person name="Glavina del Rio T."/>
            <person name="Dalin E."/>
            <person name="Tice H."/>
            <person name="Bruce D."/>
            <person name="Goodwin L."/>
            <person name="Pitluck S."/>
            <person name="Peters L."/>
            <person name="Ovchinnikova G."/>
            <person name="Chertkov O."/>
            <person name="Kyrpides N."/>
            <person name="Mavromatis K."/>
            <person name="Ivanova N."/>
            <person name="Brettin T."/>
            <person name="Detter J.C."/>
            <person name="Han C."/>
            <person name="Larimer F."/>
            <person name="Land M."/>
            <person name="Hauser L."/>
            <person name="Markowitz V."/>
            <person name="Cheng J.-F."/>
            <person name="Hugenholtz P."/>
            <person name="Woyke T."/>
            <person name="Wu D."/>
            <person name="Tindall B."/>
            <person name="Pomrenke H."/>
            <person name="Brambilla E."/>
            <person name="Klenk H.-P."/>
            <person name="Eisen J.A."/>
        </authorList>
    </citation>
    <scope>NUCLEOTIDE SEQUENCE [LARGE SCALE GENOMIC DNA]</scope>
    <source>
        <strain evidence="3">ATCC BAA-1392 / DSM 18658 / VKM B-2454 / MOB10</strain>
    </source>
</reference>
<name>L0D8F5_SINAD</name>
<accession>L0D8F5</accession>
<dbReference type="OrthoDB" id="9772751at2"/>
<dbReference type="GO" id="GO:0008168">
    <property type="term" value="F:methyltransferase activity"/>
    <property type="evidence" value="ECO:0007669"/>
    <property type="project" value="UniProtKB-KW"/>
</dbReference>
<dbReference type="RefSeq" id="WP_015244299.1">
    <property type="nucleotide sequence ID" value="NC_019892.1"/>
</dbReference>
<dbReference type="GO" id="GO:0032259">
    <property type="term" value="P:methylation"/>
    <property type="evidence" value="ECO:0007669"/>
    <property type="project" value="UniProtKB-KW"/>
</dbReference>
<dbReference type="InterPro" id="IPR029063">
    <property type="entry name" value="SAM-dependent_MTases_sf"/>
</dbReference>
<evidence type="ECO:0000313" key="3">
    <source>
        <dbReference type="Proteomes" id="UP000010798"/>
    </source>
</evidence>
<dbReference type="HOGENOM" id="CLU_065741_0_0_0"/>
<proteinExistence type="predicted"/>
<dbReference type="Pfam" id="PF08242">
    <property type="entry name" value="Methyltransf_12"/>
    <property type="match status" value="1"/>
</dbReference>
<dbReference type="InterPro" id="IPR013217">
    <property type="entry name" value="Methyltransf_12"/>
</dbReference>
<evidence type="ECO:0000259" key="1">
    <source>
        <dbReference type="Pfam" id="PF08242"/>
    </source>
</evidence>
<keyword evidence="2" id="KW-0808">Transferase</keyword>
<protein>
    <submittedName>
        <fullName evidence="2">Methyltransferase family protein</fullName>
    </submittedName>
</protein>
<dbReference type="STRING" id="886293.Sinac_0706"/>
<dbReference type="eggNOG" id="COG2227">
    <property type="taxonomic scope" value="Bacteria"/>
</dbReference>
<keyword evidence="2" id="KW-0489">Methyltransferase</keyword>
<evidence type="ECO:0000313" key="2">
    <source>
        <dbReference type="EMBL" id="AGA25118.1"/>
    </source>
</evidence>
<sequence length="275" mass="30503">MSDYQAVNRANWNERAPIHAASPDYALDRFRADPTFLSDVVRFDLPRLGDVAGLRGVHLQCHIGTDTISLARLGARMTGLDFSPASLNQARDLAASVGAQVDFVEANVYDAAKALGRTDFDLVFTGIGALCWLPSIRRWADVVARLLRPGGRLFLREGHPILWALSEAREDGLLVVEYPYFERDEPLVWDQNGTYVQTDAKLTATVTHEWNHGLGEIVTALQNAGLTLTALVEHDSVPYDALPGQMERLDNGEWRLTQAPWRLPLSYTLQAVKPA</sequence>
<dbReference type="EMBL" id="CP003364">
    <property type="protein sequence ID" value="AGA25118.1"/>
    <property type="molecule type" value="Genomic_DNA"/>
</dbReference>
<gene>
    <name evidence="2" type="ordered locus">Sinac_0706</name>
</gene>
<dbReference type="Proteomes" id="UP000010798">
    <property type="component" value="Chromosome"/>
</dbReference>
<dbReference type="AlphaFoldDB" id="L0D8F5"/>
<dbReference type="SUPFAM" id="SSF53335">
    <property type="entry name" value="S-adenosyl-L-methionine-dependent methyltransferases"/>
    <property type="match status" value="1"/>
</dbReference>
<feature type="domain" description="Methyltransferase type 12" evidence="1">
    <location>
        <begin position="58"/>
        <end position="153"/>
    </location>
</feature>